<keyword evidence="5 8" id="KW-0406">Ion transport</keyword>
<name>A0A8J2M958_9BILA</name>
<dbReference type="EMBL" id="CAKAEH010001568">
    <property type="protein sequence ID" value="CAG9537642.1"/>
    <property type="molecule type" value="Genomic_DNA"/>
</dbReference>
<dbReference type="InterPro" id="IPR003280">
    <property type="entry name" value="2pore_dom_K_chnl"/>
</dbReference>
<dbReference type="GO" id="GO:0015271">
    <property type="term" value="F:outward rectifier potassium channel activity"/>
    <property type="evidence" value="ECO:0007669"/>
    <property type="project" value="TreeGrafter"/>
</dbReference>
<evidence type="ECO:0000256" key="9">
    <source>
        <dbReference type="SAM" id="MobiDB-lite"/>
    </source>
</evidence>
<dbReference type="Proteomes" id="UP000746747">
    <property type="component" value="Unassembled WGS sequence"/>
</dbReference>
<evidence type="ECO:0000256" key="4">
    <source>
        <dbReference type="ARBA" id="ARBA00022989"/>
    </source>
</evidence>
<gene>
    <name evidence="12" type="ORF">CJOHNSTONI_LOCUS7432</name>
</gene>
<dbReference type="GO" id="GO:0022841">
    <property type="term" value="F:potassium ion leak channel activity"/>
    <property type="evidence" value="ECO:0007669"/>
    <property type="project" value="TreeGrafter"/>
</dbReference>
<dbReference type="PRINTS" id="PR01333">
    <property type="entry name" value="2POREKCHANEL"/>
</dbReference>
<feature type="transmembrane region" description="Helical" evidence="10">
    <location>
        <begin position="184"/>
        <end position="203"/>
    </location>
</feature>
<keyword evidence="13" id="KW-1185">Reference proteome</keyword>
<proteinExistence type="inferred from homology"/>
<evidence type="ECO:0000256" key="5">
    <source>
        <dbReference type="ARBA" id="ARBA00023065"/>
    </source>
</evidence>
<reference evidence="12" key="1">
    <citation type="submission" date="2021-09" db="EMBL/GenBank/DDBJ databases">
        <authorList>
            <consortium name="Pathogen Informatics"/>
        </authorList>
    </citation>
    <scope>NUCLEOTIDE SEQUENCE</scope>
</reference>
<evidence type="ECO:0000256" key="7">
    <source>
        <dbReference type="ARBA" id="ARBA00023303"/>
    </source>
</evidence>
<evidence type="ECO:0000256" key="6">
    <source>
        <dbReference type="ARBA" id="ARBA00023136"/>
    </source>
</evidence>
<dbReference type="PANTHER" id="PTHR11003:SF86">
    <property type="entry name" value="POTASSIUM CHANNEL DOMAIN-CONTAINING PROTEIN"/>
    <property type="match status" value="1"/>
</dbReference>
<keyword evidence="2 8" id="KW-0813">Transport</keyword>
<feature type="transmembrane region" description="Helical" evidence="10">
    <location>
        <begin position="290"/>
        <end position="309"/>
    </location>
</feature>
<evidence type="ECO:0000256" key="1">
    <source>
        <dbReference type="ARBA" id="ARBA00004141"/>
    </source>
</evidence>
<dbReference type="Gene3D" id="1.10.287.70">
    <property type="match status" value="1"/>
</dbReference>
<feature type="compositionally biased region" description="Polar residues" evidence="9">
    <location>
        <begin position="10"/>
        <end position="20"/>
    </location>
</feature>
<evidence type="ECO:0000256" key="8">
    <source>
        <dbReference type="RuleBase" id="RU003857"/>
    </source>
</evidence>
<accession>A0A8J2M958</accession>
<feature type="domain" description="Potassium channel" evidence="11">
    <location>
        <begin position="160"/>
        <end position="237"/>
    </location>
</feature>
<feature type="transmembrane region" description="Helical" evidence="10">
    <location>
        <begin position="321"/>
        <end position="344"/>
    </location>
</feature>
<dbReference type="OrthoDB" id="297496at2759"/>
<evidence type="ECO:0000259" key="11">
    <source>
        <dbReference type="Pfam" id="PF07885"/>
    </source>
</evidence>
<dbReference type="GO" id="GO:0005886">
    <property type="term" value="C:plasma membrane"/>
    <property type="evidence" value="ECO:0007669"/>
    <property type="project" value="TreeGrafter"/>
</dbReference>
<feature type="domain" description="Potassium channel" evidence="11">
    <location>
        <begin position="270"/>
        <end position="345"/>
    </location>
</feature>
<keyword evidence="6 10" id="KW-0472">Membrane</keyword>
<keyword evidence="4 10" id="KW-1133">Transmembrane helix</keyword>
<dbReference type="SUPFAM" id="SSF81324">
    <property type="entry name" value="Voltage-gated potassium channels"/>
    <property type="match status" value="2"/>
</dbReference>
<feature type="transmembrane region" description="Helical" evidence="10">
    <location>
        <begin position="155"/>
        <end position="172"/>
    </location>
</feature>
<dbReference type="PANTHER" id="PTHR11003">
    <property type="entry name" value="POTASSIUM CHANNEL, SUBFAMILY K"/>
    <property type="match status" value="1"/>
</dbReference>
<dbReference type="InterPro" id="IPR013099">
    <property type="entry name" value="K_chnl_dom"/>
</dbReference>
<sequence>MIEHGDQFKENSSTSLTGKNETGFHDVNEPEVSTELRNSITIPTISNESSNDALVPLKFEPTFECNDEGMDRNDLLYSDYFREEAEESFNPYDLLMRMHFPMKKKSRALSQLEKFKNYWENYSFYAIWRKKFMEDHSCQEKDLWKEFFVESVPHLLINLFLTSYVIGGAVAFQLIDENIKREKFYNVIQFTFTTIATVGYGNIVPTTDASKLFCIFYTLVGVPLLFLSLTNIGQFIAEAYWIFLASLQRTQNIDAPDERRLPLPIVVTLLLTHSVIGGLLFHFWIDQMPVIPAIYFSFVSITTIGYGDITPTPNDAIQTLIIVLYLAIGMVIMSTFIASLYNYLRRLHYLGRSFSGAAHVEVWFGGTKMSVSELLYIVADEFNVSPKMLYDVLHDLDDIITEATDPKIKLNIEEIQNRRQNRISRSENREIHDYNGIRMVEVKDSLNPENTHVMIKTDSTKYLNRIPEYQRENVMQALGMFHHVVKTKSNLTNKRRSSSASTKLHFVNNQPFGD</sequence>
<comment type="similarity">
    <text evidence="8">Belongs to the two pore domain potassium channel (TC 1.A.1.8) family.</text>
</comment>
<keyword evidence="7 8" id="KW-0407">Ion channel</keyword>
<keyword evidence="3 8" id="KW-0812">Transmembrane</keyword>
<organism evidence="12 13">
    <name type="scientific">Cercopithifilaria johnstoni</name>
    <dbReference type="NCBI Taxonomy" id="2874296"/>
    <lineage>
        <taxon>Eukaryota</taxon>
        <taxon>Metazoa</taxon>
        <taxon>Ecdysozoa</taxon>
        <taxon>Nematoda</taxon>
        <taxon>Chromadorea</taxon>
        <taxon>Rhabditida</taxon>
        <taxon>Spirurina</taxon>
        <taxon>Spiruromorpha</taxon>
        <taxon>Filarioidea</taxon>
        <taxon>Onchocercidae</taxon>
        <taxon>Cercopithifilaria</taxon>
    </lineage>
</organism>
<evidence type="ECO:0000256" key="10">
    <source>
        <dbReference type="SAM" id="Phobius"/>
    </source>
</evidence>
<feature type="transmembrane region" description="Helical" evidence="10">
    <location>
        <begin position="215"/>
        <end position="243"/>
    </location>
</feature>
<evidence type="ECO:0000313" key="12">
    <source>
        <dbReference type="EMBL" id="CAG9537642.1"/>
    </source>
</evidence>
<comment type="subcellular location">
    <subcellularLocation>
        <location evidence="1">Membrane</location>
        <topology evidence="1">Multi-pass membrane protein</topology>
    </subcellularLocation>
</comment>
<evidence type="ECO:0000256" key="2">
    <source>
        <dbReference type="ARBA" id="ARBA00022448"/>
    </source>
</evidence>
<dbReference type="GO" id="GO:0030322">
    <property type="term" value="P:stabilization of membrane potential"/>
    <property type="evidence" value="ECO:0007669"/>
    <property type="project" value="TreeGrafter"/>
</dbReference>
<dbReference type="Pfam" id="PF07885">
    <property type="entry name" value="Ion_trans_2"/>
    <property type="match status" value="2"/>
</dbReference>
<feature type="region of interest" description="Disordered" evidence="9">
    <location>
        <begin position="1"/>
        <end position="32"/>
    </location>
</feature>
<dbReference type="AlphaFoldDB" id="A0A8J2M958"/>
<comment type="caution">
    <text evidence="12">The sequence shown here is derived from an EMBL/GenBank/DDBJ whole genome shotgun (WGS) entry which is preliminary data.</text>
</comment>
<evidence type="ECO:0000256" key="3">
    <source>
        <dbReference type="ARBA" id="ARBA00022692"/>
    </source>
</evidence>
<protein>
    <recommendedName>
        <fullName evidence="11">Potassium channel domain-containing protein</fullName>
    </recommendedName>
</protein>
<feature type="transmembrane region" description="Helical" evidence="10">
    <location>
        <begin position="263"/>
        <end position="284"/>
    </location>
</feature>
<evidence type="ECO:0000313" key="13">
    <source>
        <dbReference type="Proteomes" id="UP000746747"/>
    </source>
</evidence>
<feature type="region of interest" description="Disordered" evidence="9">
    <location>
        <begin position="493"/>
        <end position="514"/>
    </location>
</feature>